<dbReference type="SUPFAM" id="SSF53335">
    <property type="entry name" value="S-adenosyl-L-methionine-dependent methyltransferases"/>
    <property type="match status" value="1"/>
</dbReference>
<accession>A0A8J4H8T8</accession>
<dbReference type="GO" id="GO:0032259">
    <property type="term" value="P:methylation"/>
    <property type="evidence" value="ECO:0007669"/>
    <property type="project" value="UniProtKB-KW"/>
</dbReference>
<proteinExistence type="predicted"/>
<dbReference type="Pfam" id="PF13649">
    <property type="entry name" value="Methyltransf_25"/>
    <property type="match status" value="1"/>
</dbReference>
<gene>
    <name evidence="4" type="ORF">ENY07_04490</name>
</gene>
<name>A0A8J4H8T8_9PROT</name>
<keyword evidence="2" id="KW-0808">Transferase</keyword>
<dbReference type="GO" id="GO:0008168">
    <property type="term" value="F:methyltransferase activity"/>
    <property type="evidence" value="ECO:0007669"/>
    <property type="project" value="UniProtKB-KW"/>
</dbReference>
<reference evidence="4" key="1">
    <citation type="journal article" date="2020" name="mSystems">
        <title>Genome- and Community-Level Interaction Insights into Carbon Utilization and Element Cycling Functions of Hydrothermarchaeota in Hydrothermal Sediment.</title>
        <authorList>
            <person name="Zhou Z."/>
            <person name="Liu Y."/>
            <person name="Xu W."/>
            <person name="Pan J."/>
            <person name="Luo Z.H."/>
            <person name="Li M."/>
        </authorList>
    </citation>
    <scope>NUCLEOTIDE SEQUENCE</scope>
    <source>
        <strain evidence="4">SpSt-997</strain>
    </source>
</reference>
<dbReference type="PANTHER" id="PTHR43861">
    <property type="entry name" value="TRANS-ACONITATE 2-METHYLTRANSFERASE-RELATED"/>
    <property type="match status" value="1"/>
</dbReference>
<evidence type="ECO:0000259" key="3">
    <source>
        <dbReference type="Pfam" id="PF13649"/>
    </source>
</evidence>
<comment type="caution">
    <text evidence="4">The sequence shown here is derived from an EMBL/GenBank/DDBJ whole genome shotgun (WGS) entry which is preliminary data.</text>
</comment>
<organism evidence="4">
    <name type="scientific">Acidicaldus sp</name>
    <dbReference type="NCBI Taxonomy" id="1872105"/>
    <lineage>
        <taxon>Bacteria</taxon>
        <taxon>Pseudomonadati</taxon>
        <taxon>Pseudomonadota</taxon>
        <taxon>Alphaproteobacteria</taxon>
        <taxon>Acetobacterales</taxon>
        <taxon>Acetobacteraceae</taxon>
        <taxon>Acidicaldus</taxon>
    </lineage>
</organism>
<feature type="domain" description="Methyltransferase" evidence="3">
    <location>
        <begin position="56"/>
        <end position="150"/>
    </location>
</feature>
<dbReference type="InterPro" id="IPR029063">
    <property type="entry name" value="SAM-dependent_MTases_sf"/>
</dbReference>
<dbReference type="EMBL" id="DTQM01000088">
    <property type="protein sequence ID" value="HGC42470.1"/>
    <property type="molecule type" value="Genomic_DNA"/>
</dbReference>
<protein>
    <submittedName>
        <fullName evidence="4">Methyltransferase domain-containing protein</fullName>
    </submittedName>
</protein>
<sequence>MSPDPLAPEANAAQWKNWNEISGPKWVQLGSRMEARLGGVNDLLLARAAPQPGERVLEIGCGLASTTLPLAERVGAGGHVLGVDLSEPMLAVAQERVAGLAQVTLLRADAQVHAFPQERFDLVASRFGVMFFADPVAAFANIRRALRPGGRVCCAAWADIADNPHWEIPLAVALRHLGPPKPRPPRTPGPLAFSDRDYVRSILDAAGFDAVAVTIASVFLHGTSVAEEAELACLIGPSGALVEEKRPDAATLAALQAEIAAALTAATGGDVLRLPARLNMIEALRV</sequence>
<keyword evidence="1 4" id="KW-0489">Methyltransferase</keyword>
<evidence type="ECO:0000256" key="2">
    <source>
        <dbReference type="ARBA" id="ARBA00022679"/>
    </source>
</evidence>
<dbReference type="InterPro" id="IPR041698">
    <property type="entry name" value="Methyltransf_25"/>
</dbReference>
<evidence type="ECO:0000313" key="4">
    <source>
        <dbReference type="EMBL" id="HGC42470.1"/>
    </source>
</evidence>
<dbReference type="PANTHER" id="PTHR43861:SF1">
    <property type="entry name" value="TRANS-ACONITATE 2-METHYLTRANSFERASE"/>
    <property type="match status" value="1"/>
</dbReference>
<dbReference type="CDD" id="cd02440">
    <property type="entry name" value="AdoMet_MTases"/>
    <property type="match status" value="1"/>
</dbReference>
<dbReference type="AlphaFoldDB" id="A0A8J4H8T8"/>
<evidence type="ECO:0000256" key="1">
    <source>
        <dbReference type="ARBA" id="ARBA00022603"/>
    </source>
</evidence>
<dbReference type="Gene3D" id="3.40.50.150">
    <property type="entry name" value="Vaccinia Virus protein VP39"/>
    <property type="match status" value="1"/>
</dbReference>